<organism evidence="1 2">
    <name type="scientific">Dreissena polymorpha</name>
    <name type="common">Zebra mussel</name>
    <name type="synonym">Mytilus polymorpha</name>
    <dbReference type="NCBI Taxonomy" id="45954"/>
    <lineage>
        <taxon>Eukaryota</taxon>
        <taxon>Metazoa</taxon>
        <taxon>Spiralia</taxon>
        <taxon>Lophotrochozoa</taxon>
        <taxon>Mollusca</taxon>
        <taxon>Bivalvia</taxon>
        <taxon>Autobranchia</taxon>
        <taxon>Heteroconchia</taxon>
        <taxon>Euheterodonta</taxon>
        <taxon>Imparidentia</taxon>
        <taxon>Neoheterodontei</taxon>
        <taxon>Myida</taxon>
        <taxon>Dreissenoidea</taxon>
        <taxon>Dreissenidae</taxon>
        <taxon>Dreissena</taxon>
    </lineage>
</organism>
<evidence type="ECO:0000313" key="2">
    <source>
        <dbReference type="Proteomes" id="UP000828390"/>
    </source>
</evidence>
<dbReference type="AlphaFoldDB" id="A0A9D4RZ24"/>
<sequence length="61" mass="7105">MKCGKTTRKHWSATMNRMVTIGETVDSLTRQHLRVLWLGKPKYALCEKDTVPLARDRFVET</sequence>
<reference evidence="1" key="1">
    <citation type="journal article" date="2019" name="bioRxiv">
        <title>The Genome of the Zebra Mussel, Dreissena polymorpha: A Resource for Invasive Species Research.</title>
        <authorList>
            <person name="McCartney M.A."/>
            <person name="Auch B."/>
            <person name="Kono T."/>
            <person name="Mallez S."/>
            <person name="Zhang Y."/>
            <person name="Obille A."/>
            <person name="Becker A."/>
            <person name="Abrahante J.E."/>
            <person name="Garbe J."/>
            <person name="Badalamenti J.P."/>
            <person name="Herman A."/>
            <person name="Mangelson H."/>
            <person name="Liachko I."/>
            <person name="Sullivan S."/>
            <person name="Sone E.D."/>
            <person name="Koren S."/>
            <person name="Silverstein K.A.T."/>
            <person name="Beckman K.B."/>
            <person name="Gohl D.M."/>
        </authorList>
    </citation>
    <scope>NUCLEOTIDE SEQUENCE</scope>
    <source>
        <strain evidence="1">Duluth1</strain>
        <tissue evidence="1">Whole animal</tissue>
    </source>
</reference>
<name>A0A9D4RZ24_DREPO</name>
<evidence type="ECO:0000313" key="1">
    <source>
        <dbReference type="EMBL" id="KAH3886261.1"/>
    </source>
</evidence>
<proteinExistence type="predicted"/>
<gene>
    <name evidence="1" type="ORF">DPMN_010263</name>
</gene>
<accession>A0A9D4RZ24</accession>
<comment type="caution">
    <text evidence="1">The sequence shown here is derived from an EMBL/GenBank/DDBJ whole genome shotgun (WGS) entry which is preliminary data.</text>
</comment>
<dbReference type="Proteomes" id="UP000828390">
    <property type="component" value="Unassembled WGS sequence"/>
</dbReference>
<dbReference type="EMBL" id="JAIWYP010000001">
    <property type="protein sequence ID" value="KAH3886261.1"/>
    <property type="molecule type" value="Genomic_DNA"/>
</dbReference>
<reference evidence="1" key="2">
    <citation type="submission" date="2020-11" db="EMBL/GenBank/DDBJ databases">
        <authorList>
            <person name="McCartney M.A."/>
            <person name="Auch B."/>
            <person name="Kono T."/>
            <person name="Mallez S."/>
            <person name="Becker A."/>
            <person name="Gohl D.M."/>
            <person name="Silverstein K.A.T."/>
            <person name="Koren S."/>
            <person name="Bechman K.B."/>
            <person name="Herman A."/>
            <person name="Abrahante J.E."/>
            <person name="Garbe J."/>
        </authorList>
    </citation>
    <scope>NUCLEOTIDE SEQUENCE</scope>
    <source>
        <strain evidence="1">Duluth1</strain>
        <tissue evidence="1">Whole animal</tissue>
    </source>
</reference>
<keyword evidence="2" id="KW-1185">Reference proteome</keyword>
<protein>
    <submittedName>
        <fullName evidence="1">Uncharacterized protein</fullName>
    </submittedName>
</protein>